<dbReference type="InterPro" id="IPR029044">
    <property type="entry name" value="Nucleotide-diphossugar_trans"/>
</dbReference>
<gene>
    <name evidence="1" type="ORF">GO608_14745</name>
</gene>
<proteinExistence type="predicted"/>
<dbReference type="RefSeq" id="WP_169199805.1">
    <property type="nucleotide sequence ID" value="NZ_WTVH02000010.1"/>
</dbReference>
<organism evidence="1 2">
    <name type="scientific">Aromatoleum buckelii</name>
    <dbReference type="NCBI Taxonomy" id="200254"/>
    <lineage>
        <taxon>Bacteria</taxon>
        <taxon>Pseudomonadati</taxon>
        <taxon>Pseudomonadota</taxon>
        <taxon>Betaproteobacteria</taxon>
        <taxon>Rhodocyclales</taxon>
        <taxon>Rhodocyclaceae</taxon>
        <taxon>Aromatoleum</taxon>
    </lineage>
</organism>
<dbReference type="Gene3D" id="3.90.550.10">
    <property type="entry name" value="Spore Coat Polysaccharide Biosynthesis Protein SpsA, Chain A"/>
    <property type="match status" value="1"/>
</dbReference>
<reference evidence="1" key="1">
    <citation type="submission" date="2019-12" db="EMBL/GenBank/DDBJ databases">
        <title>Comparative genomics gives insights into the taxonomy of the Azoarcus-Aromatoleum group and reveals separate origins of nif in the plant-associated Azoarcus and non-plant-associated Aromatoleum sub-groups.</title>
        <authorList>
            <person name="Lafos M."/>
            <person name="Maluk M."/>
            <person name="Batista M."/>
            <person name="Junghare M."/>
            <person name="Carmona M."/>
            <person name="Faoro H."/>
            <person name="Cruz L.M."/>
            <person name="Battistoni F."/>
            <person name="De Souza E."/>
            <person name="Pedrosa F."/>
            <person name="Chen W.-M."/>
            <person name="Poole P.S."/>
            <person name="Dixon R.A."/>
            <person name="James E.K."/>
        </authorList>
    </citation>
    <scope>NUCLEOTIDE SEQUENCE</scope>
    <source>
        <strain evidence="1">U120</strain>
    </source>
</reference>
<accession>A0ABX1N5M2</accession>
<evidence type="ECO:0000313" key="2">
    <source>
        <dbReference type="Proteomes" id="UP000601990"/>
    </source>
</evidence>
<sequence>MKICMIPVCYNAHDDALRLLDSVDRALKIYSGFTLDVILADNSTIPSNIDISSRRYGYAIHWLKNNNVGYFPAFNNALARLQVESYDFVIVCNVDLVIAENFFLILAKHPLARETGLIAPSILSEKNGRDLNPKIIHRPSARKMKFMRMICSSATLFTWYQKLASIREQSRARSQKRRYLSFSSAERIQNKPMYGAHGSFMVFTRHYFAMGAHVFYPRFLFGEEVFVAEQLRIHGLKIEHVPGLRVFDKEHASTSQIRLDFIRAEHKKSYEYLYGQFYAK</sequence>
<keyword evidence="2" id="KW-1185">Reference proteome</keyword>
<name>A0ABX1N5M2_9RHOO</name>
<dbReference type="SUPFAM" id="SSF53448">
    <property type="entry name" value="Nucleotide-diphospho-sugar transferases"/>
    <property type="match status" value="1"/>
</dbReference>
<comment type="caution">
    <text evidence="1">The sequence shown here is derived from an EMBL/GenBank/DDBJ whole genome shotgun (WGS) entry which is preliminary data.</text>
</comment>
<protein>
    <submittedName>
        <fullName evidence="1">Glycosyltransferase</fullName>
    </submittedName>
</protein>
<dbReference type="Proteomes" id="UP000601990">
    <property type="component" value="Unassembled WGS sequence"/>
</dbReference>
<evidence type="ECO:0000313" key="1">
    <source>
        <dbReference type="EMBL" id="NMF94584.1"/>
    </source>
</evidence>
<dbReference type="EMBL" id="WTVH01000032">
    <property type="protein sequence ID" value="NMF94584.1"/>
    <property type="molecule type" value="Genomic_DNA"/>
</dbReference>